<keyword evidence="1" id="KW-0732">Signal</keyword>
<feature type="signal peptide" evidence="1">
    <location>
        <begin position="1"/>
        <end position="29"/>
    </location>
</feature>
<accession>A0ABT2YYZ2</accession>
<dbReference type="RefSeq" id="WP_263720578.1">
    <property type="nucleotide sequence ID" value="NZ_JAOWLA010000003.1"/>
</dbReference>
<organism evidence="2 3">
    <name type="scientific">Albidovulum sediminicola</name>
    <dbReference type="NCBI Taxonomy" id="2984331"/>
    <lineage>
        <taxon>Bacteria</taxon>
        <taxon>Pseudomonadati</taxon>
        <taxon>Pseudomonadota</taxon>
        <taxon>Alphaproteobacteria</taxon>
        <taxon>Rhodobacterales</taxon>
        <taxon>Paracoccaceae</taxon>
        <taxon>Albidovulum</taxon>
    </lineage>
</organism>
<reference evidence="2 3" key="1">
    <citation type="submission" date="2022-10" db="EMBL/GenBank/DDBJ databases">
        <title>Defluviimonas sp. nov., isolated from ocean surface water.</title>
        <authorList>
            <person name="He W."/>
            <person name="Wang L."/>
            <person name="Zhang D.-F."/>
        </authorList>
    </citation>
    <scope>NUCLEOTIDE SEQUENCE [LARGE SCALE GENOMIC DNA]</scope>
    <source>
        <strain evidence="2 3">WL0075</strain>
    </source>
</reference>
<evidence type="ECO:0008006" key="4">
    <source>
        <dbReference type="Google" id="ProtNLM"/>
    </source>
</evidence>
<keyword evidence="3" id="KW-1185">Reference proteome</keyword>
<gene>
    <name evidence="2" type="ORF">OE647_05045</name>
</gene>
<comment type="caution">
    <text evidence="2">The sequence shown here is derived from an EMBL/GenBank/DDBJ whole genome shotgun (WGS) entry which is preliminary data.</text>
</comment>
<proteinExistence type="predicted"/>
<evidence type="ECO:0000313" key="3">
    <source>
        <dbReference type="Proteomes" id="UP001652503"/>
    </source>
</evidence>
<name>A0ABT2YYZ2_9RHOB</name>
<evidence type="ECO:0000313" key="2">
    <source>
        <dbReference type="EMBL" id="MCV2864107.1"/>
    </source>
</evidence>
<dbReference type="EMBL" id="JAOWLA010000003">
    <property type="protein sequence ID" value="MCV2864107.1"/>
    <property type="molecule type" value="Genomic_DNA"/>
</dbReference>
<dbReference type="Proteomes" id="UP001652503">
    <property type="component" value="Unassembled WGS sequence"/>
</dbReference>
<feature type="chain" id="PRO_5047293989" description="Cation transport ATPase" evidence="1">
    <location>
        <begin position="30"/>
        <end position="208"/>
    </location>
</feature>
<protein>
    <recommendedName>
        <fullName evidence="4">Cation transport ATPase</fullName>
    </recommendedName>
</protein>
<sequence length="208" mass="21926">MSTWTSKVPGLRAFVLGAALLLTASGTSAGPSAPRKVAVSEGAVVISGPSGYCVDPKSLRDTADGAFVLLGACATLNGTGRGPRSRAILTATVLLGAPPGESLETEFRRMSDFFVTDAGRKALSRDGNSGSVRIEKIVASGDVLFILAEDRAPFAGYPVEPQYWRAIFARKGRMISLSVLGLAEAPLDQRQKRSLLDRFVSRVRAANS</sequence>
<evidence type="ECO:0000256" key="1">
    <source>
        <dbReference type="SAM" id="SignalP"/>
    </source>
</evidence>